<dbReference type="Proteomes" id="UP000016412">
    <property type="component" value="Unassembled WGS sequence"/>
</dbReference>
<dbReference type="eggNOG" id="ENOG502ZXYI">
    <property type="taxonomic scope" value="Bacteria"/>
</dbReference>
<organism evidence="2 4">
    <name type="scientific">Treponema socranskii subsp. socranskii VPI DR56BR1116 = ATCC 35536</name>
    <dbReference type="NCBI Taxonomy" id="1125725"/>
    <lineage>
        <taxon>Bacteria</taxon>
        <taxon>Pseudomonadati</taxon>
        <taxon>Spirochaetota</taxon>
        <taxon>Spirochaetia</taxon>
        <taxon>Spirochaetales</taxon>
        <taxon>Treponemataceae</taxon>
        <taxon>Treponema</taxon>
    </lineage>
</organism>
<keyword evidence="5" id="KW-1185">Reference proteome</keyword>
<feature type="signal peptide" evidence="1">
    <location>
        <begin position="1"/>
        <end position="22"/>
    </location>
</feature>
<evidence type="ECO:0000256" key="1">
    <source>
        <dbReference type="SAM" id="SignalP"/>
    </source>
</evidence>
<evidence type="ECO:0000313" key="2">
    <source>
        <dbReference type="EMBL" id="ERF60968.1"/>
    </source>
</evidence>
<dbReference type="RefSeq" id="WP_021330029.1">
    <property type="nucleotide sequence ID" value="NZ_AUZJ01000020.1"/>
</dbReference>
<sequence length="186" mass="20604">MKKKLIAVFAAVVVSASAGLFATGIGPQLNFDPVATRYITPPAWGLACSAKFDSIPLYFAGIFDIAPHFYKDDDGAVVATARLGLQVTADYWFMNPEIIGLWRWFWGVGGAVRTDFTANGKNFYFATGPRVLAGMNWHFADGFLELYVQQAIQPELQFAFGEDGRANGVFYIPVYFPSSVGLRFWF</sequence>
<reference evidence="4 5" key="1">
    <citation type="submission" date="2013-08" db="EMBL/GenBank/DDBJ databases">
        <authorList>
            <person name="Durkin A.S."/>
            <person name="Haft D.R."/>
            <person name="McCorrison J."/>
            <person name="Torralba M."/>
            <person name="Gillis M."/>
            <person name="Haft D.H."/>
            <person name="Methe B."/>
            <person name="Sutton G."/>
            <person name="Nelson K.E."/>
        </authorList>
    </citation>
    <scope>NUCLEOTIDE SEQUENCE [LARGE SCALE GENOMIC DNA]</scope>
    <source>
        <strain evidence="3 5">ATCC 35536</strain>
        <strain evidence="2 4">VPI DR56BR1116</strain>
    </source>
</reference>
<evidence type="ECO:0000313" key="3">
    <source>
        <dbReference type="EMBL" id="ERJ98236.1"/>
    </source>
</evidence>
<evidence type="ECO:0008006" key="6">
    <source>
        <dbReference type="Google" id="ProtNLM"/>
    </source>
</evidence>
<protein>
    <recommendedName>
        <fullName evidence="6">Outer membrane protein beta-barrel domain protein</fullName>
    </recommendedName>
</protein>
<keyword evidence="1" id="KW-0732">Signal</keyword>
<evidence type="ECO:0000313" key="5">
    <source>
        <dbReference type="Proteomes" id="UP000016646"/>
    </source>
</evidence>
<dbReference type="EMBL" id="AUZJ01000020">
    <property type="protein sequence ID" value="ERF60968.1"/>
    <property type="molecule type" value="Genomic_DNA"/>
</dbReference>
<dbReference type="AlphaFoldDB" id="U2KIA2"/>
<dbReference type="OrthoDB" id="360707at2"/>
<dbReference type="EMBL" id="AVQI01000082">
    <property type="protein sequence ID" value="ERJ98236.1"/>
    <property type="molecule type" value="Genomic_DNA"/>
</dbReference>
<evidence type="ECO:0000313" key="4">
    <source>
        <dbReference type="Proteomes" id="UP000016412"/>
    </source>
</evidence>
<gene>
    <name evidence="3" type="ORF">HMPREF0860_1822</name>
    <name evidence="2" type="ORF">HMPREF1325_1281</name>
</gene>
<dbReference type="PATRIC" id="fig|1125725.3.peg.1056"/>
<feature type="chain" id="PRO_5004629257" description="Outer membrane protein beta-barrel domain protein" evidence="1">
    <location>
        <begin position="23"/>
        <end position="186"/>
    </location>
</feature>
<dbReference type="Proteomes" id="UP000016646">
    <property type="component" value="Unassembled WGS sequence"/>
</dbReference>
<proteinExistence type="predicted"/>
<accession>U2KIA2</accession>
<name>U2KIA2_TRESO</name>
<comment type="caution">
    <text evidence="2">The sequence shown here is derived from an EMBL/GenBank/DDBJ whole genome shotgun (WGS) entry which is preliminary data.</text>
</comment>